<organism evidence="3 4">
    <name type="scientific">Methylosinus trichosporium (strain ATCC 35070 / NCIMB 11131 / UNIQEM 75 / OB3b)</name>
    <dbReference type="NCBI Taxonomy" id="595536"/>
    <lineage>
        <taxon>Bacteria</taxon>
        <taxon>Pseudomonadati</taxon>
        <taxon>Pseudomonadota</taxon>
        <taxon>Alphaproteobacteria</taxon>
        <taxon>Hyphomicrobiales</taxon>
        <taxon>Methylocystaceae</taxon>
        <taxon>Methylosinus</taxon>
    </lineage>
</organism>
<gene>
    <name evidence="3" type="ORF">CQW49_02925</name>
</gene>
<dbReference type="KEGG" id="mtw:CQW49_02925"/>
<dbReference type="EMBL" id="CP023737">
    <property type="protein sequence ID" value="ATQ66956.1"/>
    <property type="molecule type" value="Genomic_DNA"/>
</dbReference>
<keyword evidence="1" id="KW-0812">Transmembrane</keyword>
<feature type="signal peptide" evidence="2">
    <location>
        <begin position="1"/>
        <end position="28"/>
    </location>
</feature>
<keyword evidence="4" id="KW-1185">Reference proteome</keyword>
<keyword evidence="2" id="KW-0732">Signal</keyword>
<feature type="transmembrane region" description="Helical" evidence="1">
    <location>
        <begin position="262"/>
        <end position="280"/>
    </location>
</feature>
<accession>A0A2D2CWB0</accession>
<evidence type="ECO:0000313" key="4">
    <source>
        <dbReference type="Proteomes" id="UP000230709"/>
    </source>
</evidence>
<dbReference type="AlphaFoldDB" id="A0A2D2CWB0"/>
<reference evidence="4" key="1">
    <citation type="submission" date="2017-10" db="EMBL/GenBank/DDBJ databases">
        <title>Completed PacBio SMRT sequence of Methylosinus trichosporium OB3b reveals presence of a third large plasmid.</title>
        <authorList>
            <person name="Charles T.C."/>
            <person name="Lynch M.D.J."/>
            <person name="Heil J.R."/>
            <person name="Cheng J."/>
        </authorList>
    </citation>
    <scope>NUCLEOTIDE SEQUENCE [LARGE SCALE GENOMIC DNA]</scope>
    <source>
        <strain evidence="4">OB3b</strain>
    </source>
</reference>
<evidence type="ECO:0000313" key="3">
    <source>
        <dbReference type="EMBL" id="ATQ66956.1"/>
    </source>
</evidence>
<dbReference type="Pfam" id="PF13795">
    <property type="entry name" value="HupE_UreJ_2"/>
    <property type="match status" value="1"/>
</dbReference>
<feature type="chain" id="PRO_5013635604" description="HupE/UreJ family protein" evidence="2">
    <location>
        <begin position="29"/>
        <end position="382"/>
    </location>
</feature>
<feature type="transmembrane region" description="Helical" evidence="1">
    <location>
        <begin position="323"/>
        <end position="345"/>
    </location>
</feature>
<evidence type="ECO:0008006" key="5">
    <source>
        <dbReference type="Google" id="ProtNLM"/>
    </source>
</evidence>
<feature type="transmembrane region" description="Helical" evidence="1">
    <location>
        <begin position="357"/>
        <end position="375"/>
    </location>
</feature>
<dbReference type="Proteomes" id="UP000230709">
    <property type="component" value="Chromosome"/>
</dbReference>
<dbReference type="InterPro" id="IPR032809">
    <property type="entry name" value="Put_HupE_UreJ"/>
</dbReference>
<sequence length="382" mass="41136">MAAGLARRATRLLAMLTAALAFASAASAHTADISSSRIAPEGEERYRLEVGFLATDIERMFADNKPGADVDLTEPGVIERMMGEFIRSRVDLRNEGGDKCSSAVVSVGADPINPRDSKVVLRMDCSGVEGQIFYDPFRLLEAQGRRAKHLVGMGEPIDESRLTEAQRAGAEPAPGQVMIFPGDAPIDLSKPLLSPWELAPKFFAAGVEHIVTGYDHLCFLIAVMLWATRVLPVVKLVTAFTISHSVTLSLAALQLVDLPSHWVEVAVAASIIYVALENFFTSKVDGRWRDTFAFGFLHGFAFASGLVEIGVPQRAIVPALASFNIGVEAGQIGVVLAFMPLLLLIDRIFSSGVRSPRLVRVLSAVIACFGAYWLAERVLGAG</sequence>
<evidence type="ECO:0000256" key="2">
    <source>
        <dbReference type="SAM" id="SignalP"/>
    </source>
</evidence>
<proteinExistence type="predicted"/>
<feature type="transmembrane region" description="Helical" evidence="1">
    <location>
        <begin position="292"/>
        <end position="311"/>
    </location>
</feature>
<dbReference type="STRING" id="595536.GCA_000178815_00362"/>
<keyword evidence="1" id="KW-1133">Transmembrane helix</keyword>
<feature type="transmembrane region" description="Helical" evidence="1">
    <location>
        <begin position="233"/>
        <end position="256"/>
    </location>
</feature>
<name>A0A2D2CWB0_METT3</name>
<keyword evidence="1" id="KW-0472">Membrane</keyword>
<evidence type="ECO:0000256" key="1">
    <source>
        <dbReference type="SAM" id="Phobius"/>
    </source>
</evidence>
<protein>
    <recommendedName>
        <fullName evidence="5">HupE/UreJ family protein</fullName>
    </recommendedName>
</protein>